<dbReference type="AlphaFoldDB" id="A0A7C3E572"/>
<gene>
    <name evidence="6" type="ORF">ENS59_00220</name>
</gene>
<evidence type="ECO:0000256" key="2">
    <source>
        <dbReference type="ARBA" id="ARBA00022741"/>
    </source>
</evidence>
<dbReference type="Pfam" id="PF00217">
    <property type="entry name" value="ATP-gua_Ptrans"/>
    <property type="match status" value="1"/>
</dbReference>
<dbReference type="GO" id="GO:0016301">
    <property type="term" value="F:kinase activity"/>
    <property type="evidence" value="ECO:0007669"/>
    <property type="project" value="UniProtKB-KW"/>
</dbReference>
<dbReference type="InterPro" id="IPR014746">
    <property type="entry name" value="Gln_synth/guanido_kin_cat_dom"/>
</dbReference>
<evidence type="ECO:0000313" key="6">
    <source>
        <dbReference type="EMBL" id="HFH27931.1"/>
    </source>
</evidence>
<keyword evidence="3" id="KW-0418">Kinase</keyword>
<dbReference type="GO" id="GO:0005524">
    <property type="term" value="F:ATP binding"/>
    <property type="evidence" value="ECO:0007669"/>
    <property type="project" value="UniProtKB-KW"/>
</dbReference>
<dbReference type="InterPro" id="IPR022414">
    <property type="entry name" value="ATP-guanido_PTrfase_cat"/>
</dbReference>
<keyword evidence="1" id="KW-0808">Transferase</keyword>
<sequence length="378" mass="42881">MNRLPYTGIVFVCLNREKRSMNKACVENWFWFGDNSDLDCIVYCRLGLYRSIAGELFPHRCTNEDLEVIQTRLLRSLSSIESESQYIISPHGEVDCLSSVREVFDVSSISTVQPGQAVILGSKGFFATINMNAHLYFSQMGPGTQKLETWKELIALDERLDRDLNWACTEAYGFLNPDPHHIGSGLECEALLFLPGIMDSSMYERVMKGLLSQGFELSVYNGDDSQGEAASPFVKLHYTVPPGMPEQEGIERIKNALDGLITGERATRDRLAQNISDEIADSASRAFGVLSHARLLEKEECRTYLSDVRKGLVYNCVHFEHQEGLLQHLDRLWFTTEALIRQNLELIEPHQITEKNIKSLRAKLVRSILSQYHIDRGI</sequence>
<proteinExistence type="predicted"/>
<evidence type="ECO:0000256" key="4">
    <source>
        <dbReference type="ARBA" id="ARBA00022840"/>
    </source>
</evidence>
<dbReference type="Gene3D" id="3.30.590.10">
    <property type="entry name" value="Glutamine synthetase/guanido kinase, catalytic domain"/>
    <property type="match status" value="1"/>
</dbReference>
<name>A0A7C3E572_9SPIR</name>
<accession>A0A7C3E572</accession>
<feature type="domain" description="Phosphagen kinase C-terminal" evidence="5">
    <location>
        <begin position="112"/>
        <end position="266"/>
    </location>
</feature>
<organism evidence="6">
    <name type="scientific">Gracilinema caldarium</name>
    <dbReference type="NCBI Taxonomy" id="215591"/>
    <lineage>
        <taxon>Bacteria</taxon>
        <taxon>Pseudomonadati</taxon>
        <taxon>Spirochaetota</taxon>
        <taxon>Spirochaetia</taxon>
        <taxon>Spirochaetales</taxon>
        <taxon>Breznakiellaceae</taxon>
        <taxon>Gracilinema</taxon>
    </lineage>
</organism>
<keyword evidence="4" id="KW-0067">ATP-binding</keyword>
<reference evidence="6" key="1">
    <citation type="journal article" date="2020" name="mSystems">
        <title>Genome- and Community-Level Interaction Insights into Carbon Utilization and Element Cycling Functions of Hydrothermarchaeota in Hydrothermal Sediment.</title>
        <authorList>
            <person name="Zhou Z."/>
            <person name="Liu Y."/>
            <person name="Xu W."/>
            <person name="Pan J."/>
            <person name="Luo Z.H."/>
            <person name="Li M."/>
        </authorList>
    </citation>
    <scope>NUCLEOTIDE SEQUENCE [LARGE SCALE GENOMIC DNA]</scope>
    <source>
        <strain evidence="6">SpSt-503</strain>
    </source>
</reference>
<dbReference type="SUPFAM" id="SSF55931">
    <property type="entry name" value="Glutamine synthetase/guanido kinase"/>
    <property type="match status" value="1"/>
</dbReference>
<evidence type="ECO:0000256" key="1">
    <source>
        <dbReference type="ARBA" id="ARBA00022679"/>
    </source>
</evidence>
<evidence type="ECO:0000256" key="3">
    <source>
        <dbReference type="ARBA" id="ARBA00022777"/>
    </source>
</evidence>
<dbReference type="EMBL" id="DSVL01000005">
    <property type="protein sequence ID" value="HFH27931.1"/>
    <property type="molecule type" value="Genomic_DNA"/>
</dbReference>
<keyword evidence="2" id="KW-0547">Nucleotide-binding</keyword>
<protein>
    <recommendedName>
        <fullName evidence="5">Phosphagen kinase C-terminal domain-containing protein</fullName>
    </recommendedName>
</protein>
<evidence type="ECO:0000259" key="5">
    <source>
        <dbReference type="Pfam" id="PF00217"/>
    </source>
</evidence>
<comment type="caution">
    <text evidence="6">The sequence shown here is derived from an EMBL/GenBank/DDBJ whole genome shotgun (WGS) entry which is preliminary data.</text>
</comment>